<evidence type="ECO:0000313" key="2">
    <source>
        <dbReference type="EMBL" id="TFL01375.1"/>
    </source>
</evidence>
<gene>
    <name evidence="2" type="ORF">BDV98DRAFT_567993</name>
</gene>
<feature type="region of interest" description="Disordered" evidence="1">
    <location>
        <begin position="1"/>
        <end position="21"/>
    </location>
</feature>
<evidence type="ECO:0000313" key="3">
    <source>
        <dbReference type="Proteomes" id="UP000305067"/>
    </source>
</evidence>
<proteinExistence type="predicted"/>
<keyword evidence="3" id="KW-1185">Reference proteome</keyword>
<name>A0A5C3QH22_9AGAR</name>
<reference evidence="2 3" key="1">
    <citation type="journal article" date="2019" name="Nat. Ecol. Evol.">
        <title>Megaphylogeny resolves global patterns of mushroom evolution.</title>
        <authorList>
            <person name="Varga T."/>
            <person name="Krizsan K."/>
            <person name="Foldi C."/>
            <person name="Dima B."/>
            <person name="Sanchez-Garcia M."/>
            <person name="Sanchez-Ramirez S."/>
            <person name="Szollosi G.J."/>
            <person name="Szarkandi J.G."/>
            <person name="Papp V."/>
            <person name="Albert L."/>
            <person name="Andreopoulos W."/>
            <person name="Angelini C."/>
            <person name="Antonin V."/>
            <person name="Barry K.W."/>
            <person name="Bougher N.L."/>
            <person name="Buchanan P."/>
            <person name="Buyck B."/>
            <person name="Bense V."/>
            <person name="Catcheside P."/>
            <person name="Chovatia M."/>
            <person name="Cooper J."/>
            <person name="Damon W."/>
            <person name="Desjardin D."/>
            <person name="Finy P."/>
            <person name="Geml J."/>
            <person name="Haridas S."/>
            <person name="Hughes K."/>
            <person name="Justo A."/>
            <person name="Karasinski D."/>
            <person name="Kautmanova I."/>
            <person name="Kiss B."/>
            <person name="Kocsube S."/>
            <person name="Kotiranta H."/>
            <person name="LaButti K.M."/>
            <person name="Lechner B.E."/>
            <person name="Liimatainen K."/>
            <person name="Lipzen A."/>
            <person name="Lukacs Z."/>
            <person name="Mihaltcheva S."/>
            <person name="Morgado L.N."/>
            <person name="Niskanen T."/>
            <person name="Noordeloos M.E."/>
            <person name="Ohm R.A."/>
            <person name="Ortiz-Santana B."/>
            <person name="Ovrebo C."/>
            <person name="Racz N."/>
            <person name="Riley R."/>
            <person name="Savchenko A."/>
            <person name="Shiryaev A."/>
            <person name="Soop K."/>
            <person name="Spirin V."/>
            <person name="Szebenyi C."/>
            <person name="Tomsovsky M."/>
            <person name="Tulloss R.E."/>
            <person name="Uehling J."/>
            <person name="Grigoriev I.V."/>
            <person name="Vagvolgyi C."/>
            <person name="Papp T."/>
            <person name="Martin F.M."/>
            <person name="Miettinen O."/>
            <person name="Hibbett D.S."/>
            <person name="Nagy L.G."/>
        </authorList>
    </citation>
    <scope>NUCLEOTIDE SEQUENCE [LARGE SCALE GENOMIC DNA]</scope>
    <source>
        <strain evidence="2 3">CBS 309.79</strain>
    </source>
</reference>
<evidence type="ECO:0008006" key="4">
    <source>
        <dbReference type="Google" id="ProtNLM"/>
    </source>
</evidence>
<protein>
    <recommendedName>
        <fullName evidence="4">CsbD-like domain-containing protein</fullName>
    </recommendedName>
</protein>
<sequence length="100" mass="10577">MSSTENNNNNNNNNTQQPGLLGAHVQYVKGVAEETIGNVTGSKEWKASGAHDKGSSVDVMKALGEQRDSNKDGYGALEEQAGHLMGCDGMKKEGAESKPQ</sequence>
<evidence type="ECO:0000256" key="1">
    <source>
        <dbReference type="SAM" id="MobiDB-lite"/>
    </source>
</evidence>
<dbReference type="OrthoDB" id="9999611at2759"/>
<organism evidence="2 3">
    <name type="scientific">Pterulicium gracile</name>
    <dbReference type="NCBI Taxonomy" id="1884261"/>
    <lineage>
        <taxon>Eukaryota</taxon>
        <taxon>Fungi</taxon>
        <taxon>Dikarya</taxon>
        <taxon>Basidiomycota</taxon>
        <taxon>Agaricomycotina</taxon>
        <taxon>Agaricomycetes</taxon>
        <taxon>Agaricomycetidae</taxon>
        <taxon>Agaricales</taxon>
        <taxon>Pleurotineae</taxon>
        <taxon>Pterulaceae</taxon>
        <taxon>Pterulicium</taxon>
    </lineage>
</organism>
<dbReference type="EMBL" id="ML178825">
    <property type="protein sequence ID" value="TFL01375.1"/>
    <property type="molecule type" value="Genomic_DNA"/>
</dbReference>
<feature type="compositionally biased region" description="Low complexity" evidence="1">
    <location>
        <begin position="1"/>
        <end position="14"/>
    </location>
</feature>
<dbReference type="AlphaFoldDB" id="A0A5C3QH22"/>
<accession>A0A5C3QH22</accession>
<dbReference type="Proteomes" id="UP000305067">
    <property type="component" value="Unassembled WGS sequence"/>
</dbReference>